<organism evidence="1 2">
    <name type="scientific">Rossellomorea aquimaris</name>
    <dbReference type="NCBI Taxonomy" id="189382"/>
    <lineage>
        <taxon>Bacteria</taxon>
        <taxon>Bacillati</taxon>
        <taxon>Bacillota</taxon>
        <taxon>Bacilli</taxon>
        <taxon>Bacillales</taxon>
        <taxon>Bacillaceae</taxon>
        <taxon>Rossellomorea</taxon>
    </lineage>
</organism>
<reference evidence="1 2" key="1">
    <citation type="submission" date="2016-09" db="EMBL/GenBank/DDBJ databases">
        <title>Bacillus aquimaris SAMM genome sequence reveals colonization and biosurfactant production capacities.</title>
        <authorList>
            <person name="Waghmode S.R."/>
            <person name="Suryavanshi M.V."/>
        </authorList>
    </citation>
    <scope>NUCLEOTIDE SEQUENCE [LARGE SCALE GENOMIC DNA]</scope>
    <source>
        <strain evidence="1 2">SAMM</strain>
    </source>
</reference>
<keyword evidence="2" id="KW-1185">Reference proteome</keyword>
<evidence type="ECO:0000313" key="2">
    <source>
        <dbReference type="Proteomes" id="UP000182062"/>
    </source>
</evidence>
<proteinExistence type="predicted"/>
<protein>
    <submittedName>
        <fullName evidence="1">Uncharacterized protein</fullName>
    </submittedName>
</protein>
<evidence type="ECO:0000313" key="1">
    <source>
        <dbReference type="EMBL" id="OIU69709.1"/>
    </source>
</evidence>
<dbReference type="Proteomes" id="UP000182062">
    <property type="component" value="Unassembled WGS sequence"/>
</dbReference>
<comment type="caution">
    <text evidence="1">The sequence shown here is derived from an EMBL/GenBank/DDBJ whole genome shotgun (WGS) entry which is preliminary data.</text>
</comment>
<name>A0A1J6VWS5_9BACI</name>
<dbReference type="EMBL" id="MINN01000117">
    <property type="protein sequence ID" value="OIU69709.1"/>
    <property type="molecule type" value="Genomic_DNA"/>
</dbReference>
<dbReference type="AlphaFoldDB" id="A0A1J6VWS5"/>
<gene>
    <name evidence="1" type="ORF">BHE18_01970</name>
</gene>
<sequence>MKKSGYFLTLKIKWHSLRLTYHYALLECCLDWKLKQKLQESIHYHEMKLLEHTHQPPKSYT</sequence>
<accession>A0A1J6VWS5</accession>